<proteinExistence type="predicted"/>
<dbReference type="SUPFAM" id="SSF56281">
    <property type="entry name" value="Metallo-hydrolase/oxidoreductase"/>
    <property type="match status" value="1"/>
</dbReference>
<protein>
    <submittedName>
        <fullName evidence="3">Rhodanese-like domain-containing protein</fullName>
    </submittedName>
</protein>
<evidence type="ECO:0000256" key="1">
    <source>
        <dbReference type="ARBA" id="ARBA00022723"/>
    </source>
</evidence>
<sequence length="463" mass="50384">MFFKRFYDTDLAQASYMVGCQKTGECLVIDPIRDTRQYLDEVAAQKLKVTHVTETHIHADFLSGSRELATQTGARLLLSDEGDADWKYGFAAKKLRHGDTFMVGNIRVEVKHTPGHTPEHLSFLVTDTPRGEQPSLYFTGDFVFVGDLGRPDLLDEAAGGVDTRYAGAKQMFASLRDHFLTLPDFVQVWPGHGSGSACGKALGAVPSTTVGYERAASWWRPFVEQGDVAGFTAELLSGQPDAPLYYGRMKKQNRAGPALLGPVARLKELTPSEVTSKLRAGARLLDTRPKEAHQAAAPVSSINIPAGNTFETWSGWLLTPGTELVLLAPAADAETLRRRLWMVGLDNVTGFLETAEDLPSEQAQPVPASALPEHQGALILDVRNKTEYAGGHIPGARQLHAGRLPWHLDDLPRDREIVVHCQGGARSAAAASLLRAEGFRVTELAGGYGAWEKAQQQQQQGNA</sequence>
<dbReference type="InterPro" id="IPR001307">
    <property type="entry name" value="Thiosulphate_STrfase_CS"/>
</dbReference>
<comment type="caution">
    <text evidence="3">The sequence shown here is derived from an EMBL/GenBank/DDBJ whole genome shotgun (WGS) entry which is preliminary data.</text>
</comment>
<keyword evidence="1" id="KW-0479">Metal-binding</keyword>
<evidence type="ECO:0000313" key="4">
    <source>
        <dbReference type="Proteomes" id="UP001597475"/>
    </source>
</evidence>
<dbReference type="EMBL" id="JBHUMK010000073">
    <property type="protein sequence ID" value="MFD2610629.1"/>
    <property type="molecule type" value="Genomic_DNA"/>
</dbReference>
<dbReference type="SMART" id="SM00849">
    <property type="entry name" value="Lactamase_B"/>
    <property type="match status" value="1"/>
</dbReference>
<keyword evidence="4" id="KW-1185">Reference proteome</keyword>
<evidence type="ECO:0000259" key="2">
    <source>
        <dbReference type="PROSITE" id="PS50206"/>
    </source>
</evidence>
<feature type="domain" description="Rhodanese" evidence="2">
    <location>
        <begin position="373"/>
        <end position="460"/>
    </location>
</feature>
<dbReference type="RefSeq" id="WP_386846929.1">
    <property type="nucleotide sequence ID" value="NZ_JBHUMK010000073.1"/>
</dbReference>
<dbReference type="Pfam" id="PF00581">
    <property type="entry name" value="Rhodanese"/>
    <property type="match status" value="1"/>
</dbReference>
<accession>A0ABW5P697</accession>
<dbReference type="InterPro" id="IPR036873">
    <property type="entry name" value="Rhodanese-like_dom_sf"/>
</dbReference>
<reference evidence="4" key="1">
    <citation type="journal article" date="2019" name="Int. J. Syst. Evol. Microbiol.">
        <title>The Global Catalogue of Microorganisms (GCM) 10K type strain sequencing project: providing services to taxonomists for standard genome sequencing and annotation.</title>
        <authorList>
            <consortium name="The Broad Institute Genomics Platform"/>
            <consortium name="The Broad Institute Genome Sequencing Center for Infectious Disease"/>
            <person name="Wu L."/>
            <person name="Ma J."/>
        </authorList>
    </citation>
    <scope>NUCLEOTIDE SEQUENCE [LARGE SCALE GENOMIC DNA]</scope>
    <source>
        <strain evidence="4">KCTC 33842</strain>
    </source>
</reference>
<dbReference type="CDD" id="cd07724">
    <property type="entry name" value="POD-like_MBL-fold"/>
    <property type="match status" value="1"/>
</dbReference>
<dbReference type="Gene3D" id="3.60.15.10">
    <property type="entry name" value="Ribonuclease Z/Hydroxyacylglutathione hydrolase-like"/>
    <property type="match status" value="1"/>
</dbReference>
<dbReference type="SMART" id="SM00450">
    <property type="entry name" value="RHOD"/>
    <property type="match status" value="1"/>
</dbReference>
<dbReference type="PROSITE" id="PS50206">
    <property type="entry name" value="RHODANESE_3"/>
    <property type="match status" value="1"/>
</dbReference>
<dbReference type="InterPro" id="IPR051682">
    <property type="entry name" value="Mito_Persulfide_Diox"/>
</dbReference>
<dbReference type="Proteomes" id="UP001597475">
    <property type="component" value="Unassembled WGS sequence"/>
</dbReference>
<name>A0ABW5P697_9DEIO</name>
<dbReference type="InterPro" id="IPR001279">
    <property type="entry name" value="Metallo-B-lactamas"/>
</dbReference>
<dbReference type="InterPro" id="IPR044528">
    <property type="entry name" value="POD-like_MBL-fold"/>
</dbReference>
<organism evidence="3 4">
    <name type="scientific">Deinococcus taklimakanensis</name>
    <dbReference type="NCBI Taxonomy" id="536443"/>
    <lineage>
        <taxon>Bacteria</taxon>
        <taxon>Thermotogati</taxon>
        <taxon>Deinococcota</taxon>
        <taxon>Deinococci</taxon>
        <taxon>Deinococcales</taxon>
        <taxon>Deinococcaceae</taxon>
        <taxon>Deinococcus</taxon>
    </lineage>
</organism>
<dbReference type="Gene3D" id="3.40.250.10">
    <property type="entry name" value="Rhodanese-like domain"/>
    <property type="match status" value="2"/>
</dbReference>
<dbReference type="PANTHER" id="PTHR43084:SF1">
    <property type="entry name" value="PERSULFIDE DIOXYGENASE ETHE1, MITOCHONDRIAL"/>
    <property type="match status" value="1"/>
</dbReference>
<dbReference type="InterPro" id="IPR001763">
    <property type="entry name" value="Rhodanese-like_dom"/>
</dbReference>
<gene>
    <name evidence="3" type="ORF">ACFSR9_14490</name>
</gene>
<dbReference type="SUPFAM" id="SSF52821">
    <property type="entry name" value="Rhodanese/Cell cycle control phosphatase"/>
    <property type="match status" value="2"/>
</dbReference>
<dbReference type="InterPro" id="IPR036866">
    <property type="entry name" value="RibonucZ/Hydroxyglut_hydro"/>
</dbReference>
<dbReference type="PROSITE" id="PS00380">
    <property type="entry name" value="RHODANESE_1"/>
    <property type="match status" value="1"/>
</dbReference>
<dbReference type="CDD" id="cd00158">
    <property type="entry name" value="RHOD"/>
    <property type="match status" value="1"/>
</dbReference>
<dbReference type="PANTHER" id="PTHR43084">
    <property type="entry name" value="PERSULFIDE DIOXYGENASE ETHE1"/>
    <property type="match status" value="1"/>
</dbReference>
<evidence type="ECO:0000313" key="3">
    <source>
        <dbReference type="EMBL" id="MFD2610629.1"/>
    </source>
</evidence>
<dbReference type="Pfam" id="PF00753">
    <property type="entry name" value="Lactamase_B"/>
    <property type="match status" value="1"/>
</dbReference>